<gene>
    <name evidence="1" type="ORF">LCGC14_0970810</name>
</gene>
<accession>A0A0F9NG96</accession>
<sequence length="119" mass="13649">MTKTNVQGWKINLKPYKYDTYILKDGQDVKVVKDFDVVESLAGLCFNQGLKLDAEGMFRAKTIADKIRAAGNEVILDEKEMEHLNDAYHVLRGLPEQFIECLERIRDAEKVELTEATKE</sequence>
<name>A0A0F9NG96_9ZZZZ</name>
<dbReference type="EMBL" id="LAZR01003568">
    <property type="protein sequence ID" value="KKN16964.1"/>
    <property type="molecule type" value="Genomic_DNA"/>
</dbReference>
<protein>
    <submittedName>
        <fullName evidence="1">Uncharacterized protein</fullName>
    </submittedName>
</protein>
<comment type="caution">
    <text evidence="1">The sequence shown here is derived from an EMBL/GenBank/DDBJ whole genome shotgun (WGS) entry which is preliminary data.</text>
</comment>
<evidence type="ECO:0000313" key="1">
    <source>
        <dbReference type="EMBL" id="KKN16964.1"/>
    </source>
</evidence>
<organism evidence="1">
    <name type="scientific">marine sediment metagenome</name>
    <dbReference type="NCBI Taxonomy" id="412755"/>
    <lineage>
        <taxon>unclassified sequences</taxon>
        <taxon>metagenomes</taxon>
        <taxon>ecological metagenomes</taxon>
    </lineage>
</organism>
<dbReference type="AlphaFoldDB" id="A0A0F9NG96"/>
<reference evidence="1" key="1">
    <citation type="journal article" date="2015" name="Nature">
        <title>Complex archaea that bridge the gap between prokaryotes and eukaryotes.</title>
        <authorList>
            <person name="Spang A."/>
            <person name="Saw J.H."/>
            <person name="Jorgensen S.L."/>
            <person name="Zaremba-Niedzwiedzka K."/>
            <person name="Martijn J."/>
            <person name="Lind A.E."/>
            <person name="van Eijk R."/>
            <person name="Schleper C."/>
            <person name="Guy L."/>
            <person name="Ettema T.J."/>
        </authorList>
    </citation>
    <scope>NUCLEOTIDE SEQUENCE</scope>
</reference>
<proteinExistence type="predicted"/>